<dbReference type="Proteomes" id="UP000016930">
    <property type="component" value="Unassembled WGS sequence"/>
</dbReference>
<dbReference type="SMART" id="SM00220">
    <property type="entry name" value="S_TKc"/>
    <property type="match status" value="1"/>
</dbReference>
<accession>M2P9A7</accession>
<dbReference type="PANTHER" id="PTHR44329">
    <property type="entry name" value="SERINE/THREONINE-PROTEIN KINASE TNNI3K-RELATED"/>
    <property type="match status" value="1"/>
</dbReference>
<dbReference type="AlphaFoldDB" id="M2P9A7"/>
<evidence type="ECO:0000313" key="2">
    <source>
        <dbReference type="EMBL" id="EMD31999.1"/>
    </source>
</evidence>
<dbReference type="OrthoDB" id="346907at2759"/>
<dbReference type="InterPro" id="IPR051681">
    <property type="entry name" value="Ser/Thr_Kinases-Pseudokinases"/>
</dbReference>
<sequence>MNAKSVRARESTMLRKKMLRPQLSDLRHLVDSSDEDEDADVQTTIEVAGTIHRHLNQLFTPEGAAANEDTQQLWSDIKALRGTDAKAVVQFLDKKVEQMNTQDRASYCASLRLLRRLCAENQIYPKSVTLPPRRLQILSDQAEAFGGSSRVYQGQYDNTHVAVKVIATSRESQFDTSVVKRFFREAVIWRHLRHRNITAFYGVDTSVFSLCLVSEWMPLGTVSQFLTSRPRTNRTKLLQDVAHGLAYLHALDIVHADVKSANVLVDDQHNAKLIDSGIATISTHMDIGNCIHSNNCYDWNHPLGCIRSIRPGARWSRGEHFYSRMRYIFSVDDNVGGVHRASTVPPVQQ</sequence>
<dbReference type="Pfam" id="PF00069">
    <property type="entry name" value="Pkinase"/>
    <property type="match status" value="1"/>
</dbReference>
<dbReference type="STRING" id="914234.M2P9A7"/>
<dbReference type="InterPro" id="IPR000719">
    <property type="entry name" value="Prot_kinase_dom"/>
</dbReference>
<dbReference type="PROSITE" id="PS50011">
    <property type="entry name" value="PROTEIN_KINASE_DOM"/>
    <property type="match status" value="1"/>
</dbReference>
<proteinExistence type="predicted"/>
<dbReference type="PROSITE" id="PS00108">
    <property type="entry name" value="PROTEIN_KINASE_ST"/>
    <property type="match status" value="1"/>
</dbReference>
<dbReference type="InterPro" id="IPR011009">
    <property type="entry name" value="Kinase-like_dom_sf"/>
</dbReference>
<keyword evidence="3" id="KW-1185">Reference proteome</keyword>
<gene>
    <name evidence="2" type="ORF">CERSUDRAFT_88608</name>
</gene>
<dbReference type="EMBL" id="KB445814">
    <property type="protein sequence ID" value="EMD31999.1"/>
    <property type="molecule type" value="Genomic_DNA"/>
</dbReference>
<protein>
    <recommendedName>
        <fullName evidence="1">Protein kinase domain-containing protein</fullName>
    </recommendedName>
</protein>
<dbReference type="HOGENOM" id="CLU_794539_0_0_1"/>
<dbReference type="GO" id="GO:0005524">
    <property type="term" value="F:ATP binding"/>
    <property type="evidence" value="ECO:0007669"/>
    <property type="project" value="InterPro"/>
</dbReference>
<evidence type="ECO:0000259" key="1">
    <source>
        <dbReference type="PROSITE" id="PS50011"/>
    </source>
</evidence>
<organism evidence="2 3">
    <name type="scientific">Ceriporiopsis subvermispora (strain B)</name>
    <name type="common">White-rot fungus</name>
    <name type="synonym">Gelatoporia subvermispora</name>
    <dbReference type="NCBI Taxonomy" id="914234"/>
    <lineage>
        <taxon>Eukaryota</taxon>
        <taxon>Fungi</taxon>
        <taxon>Dikarya</taxon>
        <taxon>Basidiomycota</taxon>
        <taxon>Agaricomycotina</taxon>
        <taxon>Agaricomycetes</taxon>
        <taxon>Polyporales</taxon>
        <taxon>Gelatoporiaceae</taxon>
        <taxon>Gelatoporia</taxon>
    </lineage>
</organism>
<evidence type="ECO:0000313" key="3">
    <source>
        <dbReference type="Proteomes" id="UP000016930"/>
    </source>
</evidence>
<name>M2P9A7_CERS8</name>
<dbReference type="InterPro" id="IPR008271">
    <property type="entry name" value="Ser/Thr_kinase_AS"/>
</dbReference>
<dbReference type="GO" id="GO:0004674">
    <property type="term" value="F:protein serine/threonine kinase activity"/>
    <property type="evidence" value="ECO:0007669"/>
    <property type="project" value="TreeGrafter"/>
</dbReference>
<dbReference type="Gene3D" id="1.10.510.10">
    <property type="entry name" value="Transferase(Phosphotransferase) domain 1"/>
    <property type="match status" value="1"/>
</dbReference>
<dbReference type="SUPFAM" id="SSF56112">
    <property type="entry name" value="Protein kinase-like (PK-like)"/>
    <property type="match status" value="1"/>
</dbReference>
<feature type="domain" description="Protein kinase" evidence="1">
    <location>
        <begin position="137"/>
        <end position="349"/>
    </location>
</feature>
<reference evidence="2 3" key="1">
    <citation type="journal article" date="2012" name="Proc. Natl. Acad. Sci. U.S.A.">
        <title>Comparative genomics of Ceriporiopsis subvermispora and Phanerochaete chrysosporium provide insight into selective ligninolysis.</title>
        <authorList>
            <person name="Fernandez-Fueyo E."/>
            <person name="Ruiz-Duenas F.J."/>
            <person name="Ferreira P."/>
            <person name="Floudas D."/>
            <person name="Hibbett D.S."/>
            <person name="Canessa P."/>
            <person name="Larrondo L.F."/>
            <person name="James T.Y."/>
            <person name="Seelenfreund D."/>
            <person name="Lobos S."/>
            <person name="Polanco R."/>
            <person name="Tello M."/>
            <person name="Honda Y."/>
            <person name="Watanabe T."/>
            <person name="Watanabe T."/>
            <person name="Ryu J.S."/>
            <person name="Kubicek C.P."/>
            <person name="Schmoll M."/>
            <person name="Gaskell J."/>
            <person name="Hammel K.E."/>
            <person name="St John F.J."/>
            <person name="Vanden Wymelenberg A."/>
            <person name="Sabat G."/>
            <person name="Splinter BonDurant S."/>
            <person name="Syed K."/>
            <person name="Yadav J.S."/>
            <person name="Doddapaneni H."/>
            <person name="Subramanian V."/>
            <person name="Lavin J.L."/>
            <person name="Oguiza J.A."/>
            <person name="Perez G."/>
            <person name="Pisabarro A.G."/>
            <person name="Ramirez L."/>
            <person name="Santoyo F."/>
            <person name="Master E."/>
            <person name="Coutinho P.M."/>
            <person name="Henrissat B."/>
            <person name="Lombard V."/>
            <person name="Magnuson J.K."/>
            <person name="Kuees U."/>
            <person name="Hori C."/>
            <person name="Igarashi K."/>
            <person name="Samejima M."/>
            <person name="Held B.W."/>
            <person name="Barry K.W."/>
            <person name="LaButti K.M."/>
            <person name="Lapidus A."/>
            <person name="Lindquist E.A."/>
            <person name="Lucas S.M."/>
            <person name="Riley R."/>
            <person name="Salamov A.A."/>
            <person name="Hoffmeister D."/>
            <person name="Schwenk D."/>
            <person name="Hadar Y."/>
            <person name="Yarden O."/>
            <person name="de Vries R.P."/>
            <person name="Wiebenga A."/>
            <person name="Stenlid J."/>
            <person name="Eastwood D."/>
            <person name="Grigoriev I.V."/>
            <person name="Berka R.M."/>
            <person name="Blanchette R.A."/>
            <person name="Kersten P."/>
            <person name="Martinez A.T."/>
            <person name="Vicuna R."/>
            <person name="Cullen D."/>
        </authorList>
    </citation>
    <scope>NUCLEOTIDE SEQUENCE [LARGE SCALE GENOMIC DNA]</scope>
    <source>
        <strain evidence="2 3">B</strain>
    </source>
</reference>